<feature type="non-terminal residue" evidence="2">
    <location>
        <position position="110"/>
    </location>
</feature>
<comment type="caution">
    <text evidence="2">The sequence shown here is derived from an EMBL/GenBank/DDBJ whole genome shotgun (WGS) entry which is preliminary data.</text>
</comment>
<gene>
    <name evidence="2" type="ORF">PCOR1329_LOCUS11730</name>
</gene>
<organism evidence="2 3">
    <name type="scientific">Prorocentrum cordatum</name>
    <dbReference type="NCBI Taxonomy" id="2364126"/>
    <lineage>
        <taxon>Eukaryota</taxon>
        <taxon>Sar</taxon>
        <taxon>Alveolata</taxon>
        <taxon>Dinophyceae</taxon>
        <taxon>Prorocentrales</taxon>
        <taxon>Prorocentraceae</taxon>
        <taxon>Prorocentrum</taxon>
    </lineage>
</organism>
<reference evidence="2" key="1">
    <citation type="submission" date="2023-10" db="EMBL/GenBank/DDBJ databases">
        <authorList>
            <person name="Chen Y."/>
            <person name="Shah S."/>
            <person name="Dougan E. K."/>
            <person name="Thang M."/>
            <person name="Chan C."/>
        </authorList>
    </citation>
    <scope>NUCLEOTIDE SEQUENCE [LARGE SCALE GENOMIC DNA]</scope>
</reference>
<feature type="non-terminal residue" evidence="2">
    <location>
        <position position="1"/>
    </location>
</feature>
<feature type="region of interest" description="Disordered" evidence="1">
    <location>
        <begin position="75"/>
        <end position="110"/>
    </location>
</feature>
<name>A0ABN9QJT4_9DINO</name>
<accession>A0ABN9QJT4</accession>
<protein>
    <submittedName>
        <fullName evidence="2">Uncharacterized protein</fullName>
    </submittedName>
</protein>
<evidence type="ECO:0000313" key="2">
    <source>
        <dbReference type="EMBL" id="CAK0805113.1"/>
    </source>
</evidence>
<dbReference type="EMBL" id="CAUYUJ010003384">
    <property type="protein sequence ID" value="CAK0805113.1"/>
    <property type="molecule type" value="Genomic_DNA"/>
</dbReference>
<keyword evidence="3" id="KW-1185">Reference proteome</keyword>
<evidence type="ECO:0000313" key="3">
    <source>
        <dbReference type="Proteomes" id="UP001189429"/>
    </source>
</evidence>
<evidence type="ECO:0000256" key="1">
    <source>
        <dbReference type="SAM" id="MobiDB-lite"/>
    </source>
</evidence>
<dbReference type="Proteomes" id="UP001189429">
    <property type="component" value="Unassembled WGS sequence"/>
</dbReference>
<sequence length="110" mass="11545">RHSVRHPADAPEKERNMYTKVQLEKEAGKEASQLYGLGFRPSTDGLECLVVEAIRPCSLLDLWINKQANPTAEGLSAALPSTGRGGLPGGARWQPAGAGRAHLVGSGSGA</sequence>
<proteinExistence type="predicted"/>